<keyword evidence="4" id="KW-0812">Transmembrane</keyword>
<dbReference type="PANTHER" id="PTHR47984:SF14">
    <property type="entry name" value="OS01G0323000 PROTEIN"/>
    <property type="match status" value="1"/>
</dbReference>
<dbReference type="Gramene" id="ONK81986">
    <property type="protein sequence ID" value="ONK81986"/>
    <property type="gene ID" value="A4U43_C01F34940"/>
</dbReference>
<keyword evidence="3" id="KW-0808">Transferase</keyword>
<proteinExistence type="predicted"/>
<dbReference type="GO" id="GO:0005524">
    <property type="term" value="F:ATP binding"/>
    <property type="evidence" value="ECO:0007669"/>
    <property type="project" value="UniProtKB-KW"/>
</dbReference>
<keyword evidence="6" id="KW-0418">Kinase</keyword>
<keyword evidence="9" id="KW-0472">Membrane</keyword>
<comment type="subcellular location">
    <subcellularLocation>
        <location evidence="1">Membrane</location>
        <topology evidence="1">Single-pass membrane protein</topology>
    </subcellularLocation>
</comment>
<name>A0A5P1FUI8_ASPOF</name>
<accession>A0A5P1FUI8</accession>
<keyword evidence="8" id="KW-1133">Transmembrane helix</keyword>
<dbReference type="InterPro" id="IPR011009">
    <property type="entry name" value="Kinase-like_dom_sf"/>
</dbReference>
<dbReference type="InterPro" id="IPR052232">
    <property type="entry name" value="RLK_Ser/Thr-Kinase"/>
</dbReference>
<keyword evidence="2" id="KW-0597">Phosphoprotein</keyword>
<evidence type="ECO:0000256" key="3">
    <source>
        <dbReference type="ARBA" id="ARBA00022679"/>
    </source>
</evidence>
<evidence type="ECO:0000256" key="1">
    <source>
        <dbReference type="ARBA" id="ARBA00004167"/>
    </source>
</evidence>
<keyword evidence="5" id="KW-0547">Nucleotide-binding</keyword>
<dbReference type="GO" id="GO:0016301">
    <property type="term" value="F:kinase activity"/>
    <property type="evidence" value="ECO:0007669"/>
    <property type="project" value="UniProtKB-KW"/>
</dbReference>
<evidence type="ECO:0000256" key="5">
    <source>
        <dbReference type="ARBA" id="ARBA00022741"/>
    </source>
</evidence>
<dbReference type="PANTHER" id="PTHR47984">
    <property type="entry name" value="OS01G0323000 PROTEIN"/>
    <property type="match status" value="1"/>
</dbReference>
<dbReference type="Proteomes" id="UP000243459">
    <property type="component" value="Chromosome 1"/>
</dbReference>
<evidence type="ECO:0000256" key="7">
    <source>
        <dbReference type="ARBA" id="ARBA00022840"/>
    </source>
</evidence>
<protein>
    <submittedName>
        <fullName evidence="10">Uncharacterized protein</fullName>
    </submittedName>
</protein>
<dbReference type="SUPFAM" id="SSF56112">
    <property type="entry name" value="Protein kinase-like (PK-like)"/>
    <property type="match status" value="1"/>
</dbReference>
<reference evidence="11" key="1">
    <citation type="journal article" date="2017" name="Nat. Commun.">
        <title>The asparagus genome sheds light on the origin and evolution of a young Y chromosome.</title>
        <authorList>
            <person name="Harkess A."/>
            <person name="Zhou J."/>
            <person name="Xu C."/>
            <person name="Bowers J.E."/>
            <person name="Van der Hulst R."/>
            <person name="Ayyampalayam S."/>
            <person name="Mercati F."/>
            <person name="Riccardi P."/>
            <person name="McKain M.R."/>
            <person name="Kakrana A."/>
            <person name="Tang H."/>
            <person name="Ray J."/>
            <person name="Groenendijk J."/>
            <person name="Arikit S."/>
            <person name="Mathioni S.M."/>
            <person name="Nakano M."/>
            <person name="Shan H."/>
            <person name="Telgmann-Rauber A."/>
            <person name="Kanno A."/>
            <person name="Yue Z."/>
            <person name="Chen H."/>
            <person name="Li W."/>
            <person name="Chen Y."/>
            <person name="Xu X."/>
            <person name="Zhang Y."/>
            <person name="Luo S."/>
            <person name="Chen H."/>
            <person name="Gao J."/>
            <person name="Mao Z."/>
            <person name="Pires J.C."/>
            <person name="Luo M."/>
            <person name="Kudrna D."/>
            <person name="Wing R.A."/>
            <person name="Meyers B.C."/>
            <person name="Yi K."/>
            <person name="Kong H."/>
            <person name="Lavrijsen P."/>
            <person name="Sunseri F."/>
            <person name="Falavigna A."/>
            <person name="Ye Y."/>
            <person name="Leebens-Mack J.H."/>
            <person name="Chen G."/>
        </authorList>
    </citation>
    <scope>NUCLEOTIDE SEQUENCE [LARGE SCALE GENOMIC DNA]</scope>
    <source>
        <strain evidence="11">cv. DH0086</strain>
    </source>
</reference>
<evidence type="ECO:0000256" key="4">
    <source>
        <dbReference type="ARBA" id="ARBA00022692"/>
    </source>
</evidence>
<evidence type="ECO:0000256" key="6">
    <source>
        <dbReference type="ARBA" id="ARBA00022777"/>
    </source>
</evidence>
<dbReference type="EMBL" id="CM007381">
    <property type="protein sequence ID" value="ONK81986.1"/>
    <property type="molecule type" value="Genomic_DNA"/>
</dbReference>
<evidence type="ECO:0000313" key="10">
    <source>
        <dbReference type="EMBL" id="ONK81986.1"/>
    </source>
</evidence>
<organism evidence="10 11">
    <name type="scientific">Asparagus officinalis</name>
    <name type="common">Garden asparagus</name>
    <dbReference type="NCBI Taxonomy" id="4686"/>
    <lineage>
        <taxon>Eukaryota</taxon>
        <taxon>Viridiplantae</taxon>
        <taxon>Streptophyta</taxon>
        <taxon>Embryophyta</taxon>
        <taxon>Tracheophyta</taxon>
        <taxon>Spermatophyta</taxon>
        <taxon>Magnoliopsida</taxon>
        <taxon>Liliopsida</taxon>
        <taxon>Asparagales</taxon>
        <taxon>Asparagaceae</taxon>
        <taxon>Asparagoideae</taxon>
        <taxon>Asparagus</taxon>
    </lineage>
</organism>
<evidence type="ECO:0000256" key="9">
    <source>
        <dbReference type="ARBA" id="ARBA00023136"/>
    </source>
</evidence>
<keyword evidence="7" id="KW-0067">ATP-binding</keyword>
<dbReference type="GO" id="GO:0016020">
    <property type="term" value="C:membrane"/>
    <property type="evidence" value="ECO:0007669"/>
    <property type="project" value="UniProtKB-SubCell"/>
</dbReference>
<sequence>MTTMPSTFPRKYDRTLVLSLEDKKTANRKMEGGVGAVSLPLFTVSVQFQSRCGKASVPSNEETGFLEMARWVSWMLVYEYVNNGNLELWLHGAMRQQGSLTWEARIKVVLGTAKA</sequence>
<evidence type="ECO:0000256" key="8">
    <source>
        <dbReference type="ARBA" id="ARBA00022989"/>
    </source>
</evidence>
<gene>
    <name evidence="10" type="ORF">A4U43_C01F34940</name>
</gene>
<dbReference type="AlphaFoldDB" id="A0A5P1FUI8"/>
<keyword evidence="11" id="KW-1185">Reference proteome</keyword>
<evidence type="ECO:0000313" key="11">
    <source>
        <dbReference type="Proteomes" id="UP000243459"/>
    </source>
</evidence>
<evidence type="ECO:0000256" key="2">
    <source>
        <dbReference type="ARBA" id="ARBA00022553"/>
    </source>
</evidence>